<evidence type="ECO:0000313" key="10">
    <source>
        <dbReference type="Proteomes" id="UP000199310"/>
    </source>
</evidence>
<dbReference type="GO" id="GO:0022857">
    <property type="term" value="F:transmembrane transporter activity"/>
    <property type="evidence" value="ECO:0007669"/>
    <property type="project" value="TreeGrafter"/>
</dbReference>
<keyword evidence="3 6" id="KW-0812">Transmembrane</keyword>
<evidence type="ECO:0000256" key="1">
    <source>
        <dbReference type="ARBA" id="ARBA00004651"/>
    </source>
</evidence>
<feature type="domain" description="ABC3 transporter permease C-terminal" evidence="7">
    <location>
        <begin position="689"/>
        <end position="794"/>
    </location>
</feature>
<feature type="transmembrane region" description="Helical" evidence="6">
    <location>
        <begin position="690"/>
        <end position="710"/>
    </location>
</feature>
<keyword evidence="2" id="KW-1003">Cell membrane</keyword>
<dbReference type="OrthoDB" id="5933722at2"/>
<feature type="transmembrane region" description="Helical" evidence="6">
    <location>
        <begin position="350"/>
        <end position="370"/>
    </location>
</feature>
<feature type="transmembrane region" description="Helical" evidence="6">
    <location>
        <begin position="772"/>
        <end position="795"/>
    </location>
</feature>
<dbReference type="Pfam" id="PF12704">
    <property type="entry name" value="MacB_PCD"/>
    <property type="match status" value="1"/>
</dbReference>
<evidence type="ECO:0000256" key="5">
    <source>
        <dbReference type="ARBA" id="ARBA00023136"/>
    </source>
</evidence>
<feature type="transmembrane region" description="Helical" evidence="6">
    <location>
        <begin position="738"/>
        <end position="757"/>
    </location>
</feature>
<evidence type="ECO:0000259" key="7">
    <source>
        <dbReference type="Pfam" id="PF02687"/>
    </source>
</evidence>
<name>A0A1I0S8T5_9BACT</name>
<comment type="subcellular location">
    <subcellularLocation>
        <location evidence="1">Cell membrane</location>
        <topology evidence="1">Multi-pass membrane protein</topology>
    </subcellularLocation>
</comment>
<gene>
    <name evidence="9" type="ORF">SAMN04488122_4796</name>
</gene>
<evidence type="ECO:0000256" key="6">
    <source>
        <dbReference type="SAM" id="Phobius"/>
    </source>
</evidence>
<dbReference type="InterPro" id="IPR050250">
    <property type="entry name" value="Macrolide_Exporter_MacB"/>
</dbReference>
<dbReference type="InterPro" id="IPR025857">
    <property type="entry name" value="MacB_PCD"/>
</dbReference>
<keyword evidence="5 6" id="KW-0472">Membrane</keyword>
<feature type="domain" description="ABC3 transporter permease C-terminal" evidence="7">
    <location>
        <begin position="300"/>
        <end position="413"/>
    </location>
</feature>
<feature type="transmembrane region" description="Helical" evidence="6">
    <location>
        <begin position="436"/>
        <end position="457"/>
    </location>
</feature>
<reference evidence="10" key="1">
    <citation type="submission" date="2016-10" db="EMBL/GenBank/DDBJ databases">
        <authorList>
            <person name="Varghese N."/>
            <person name="Submissions S."/>
        </authorList>
    </citation>
    <scope>NUCLEOTIDE SEQUENCE [LARGE SCALE GENOMIC DNA]</scope>
    <source>
        <strain evidence="10">DSM 3695</strain>
    </source>
</reference>
<organism evidence="9 10">
    <name type="scientific">Chitinophaga arvensicola</name>
    <dbReference type="NCBI Taxonomy" id="29529"/>
    <lineage>
        <taxon>Bacteria</taxon>
        <taxon>Pseudomonadati</taxon>
        <taxon>Bacteroidota</taxon>
        <taxon>Chitinophagia</taxon>
        <taxon>Chitinophagales</taxon>
        <taxon>Chitinophagaceae</taxon>
        <taxon>Chitinophaga</taxon>
    </lineage>
</organism>
<keyword evidence="4 6" id="KW-1133">Transmembrane helix</keyword>
<feature type="domain" description="MacB-like periplasmic core" evidence="8">
    <location>
        <begin position="20"/>
        <end position="248"/>
    </location>
</feature>
<evidence type="ECO:0000256" key="2">
    <source>
        <dbReference type="ARBA" id="ARBA00022475"/>
    </source>
</evidence>
<dbReference type="EMBL" id="FOJG01000002">
    <property type="protein sequence ID" value="SEW52385.1"/>
    <property type="molecule type" value="Genomic_DNA"/>
</dbReference>
<evidence type="ECO:0000259" key="8">
    <source>
        <dbReference type="Pfam" id="PF12704"/>
    </source>
</evidence>
<sequence>MLKNYLKIAFRNLTKNKTFSFINIIGLGIGTICCLYIVMYVTDQYSYDKQHIAASDIYRVNTAYSTQGNTSLVATTSPPIAPAMKNDFGEVMQYTRVVKTSALGVKQHLLSYRGKNIYEKEAAYADSTLFDVFSFHFVYGDPLTALAAPYSVVLFQPTARRLFGDNDPVGNLIEINNDYGKHTFKVTGVIDESLGKSHLQTNLFMSMNSGGMGSYTYQNNAWAAYNYTSSYVKLKPNSNAASLEKKLPAFVQKYGAGQLKELGMEKQLSLQPVMAIHTSGDYKNEFTKTVNRSFLNMLLLIAALIQVIAGINFMNLATARASKRAKEVGVRKVVGAGISDLVRQFLGESILLSMLGVLVALPLLVLLLPYLNRITQADIPLSYLLSYRLWGMLLAIALVTGLLAGSYPAFYLSAFKPVKVLKGNFSNHISANGIRRLLVVFQFVLSIAFVAGIIVIYSQLNYIKNKDLGFEKNQRLILHFYTDDTKAKVPALLSDLRQLPEVISASQAENYPSQSVARDWSYYLEGADVNSARDVQFMNTDDGFIKTVGIKLMSGRDFRPNDHHKVLINETFAKELGIDPATAPGRRVSPVQEAGEAPSFMEIAGVMKDFNYNSLHNDVHPLMLKYDPENASNNVIISVSSLHYTALLEKIGRIWQKDFPAIPFEYSFLDEEVQKQYETETTLSNIINSFTGIAIFISCLGLFGLSAFSVEQRNKEIGIRKVLGASVAGLVSLLSKDFLKLVGISFIIATPIAWWGMHQWLETFAYRIPLSWWMFGLAGMLAMLIALCTVSVQAVKGAIANPIRSLKTE</sequence>
<evidence type="ECO:0000256" key="4">
    <source>
        <dbReference type="ARBA" id="ARBA00022989"/>
    </source>
</evidence>
<dbReference type="PANTHER" id="PTHR30572:SF18">
    <property type="entry name" value="ABC-TYPE MACROLIDE FAMILY EXPORT SYSTEM PERMEASE COMPONENT 2"/>
    <property type="match status" value="1"/>
</dbReference>
<evidence type="ECO:0000313" key="9">
    <source>
        <dbReference type="EMBL" id="SEW52385.1"/>
    </source>
</evidence>
<dbReference type="InterPro" id="IPR003838">
    <property type="entry name" value="ABC3_permease_C"/>
</dbReference>
<evidence type="ECO:0000256" key="3">
    <source>
        <dbReference type="ARBA" id="ARBA00022692"/>
    </source>
</evidence>
<feature type="transmembrane region" description="Helical" evidence="6">
    <location>
        <begin position="294"/>
        <end position="316"/>
    </location>
</feature>
<accession>A0A1I0S8T5</accession>
<feature type="transmembrane region" description="Helical" evidence="6">
    <location>
        <begin position="21"/>
        <end position="41"/>
    </location>
</feature>
<dbReference type="STRING" id="29529.SAMN04488122_4796"/>
<dbReference type="RefSeq" id="WP_089898747.1">
    <property type="nucleotide sequence ID" value="NZ_FOJG01000002.1"/>
</dbReference>
<feature type="transmembrane region" description="Helical" evidence="6">
    <location>
        <begin position="390"/>
        <end position="415"/>
    </location>
</feature>
<dbReference type="Pfam" id="PF02687">
    <property type="entry name" value="FtsX"/>
    <property type="match status" value="2"/>
</dbReference>
<keyword evidence="10" id="KW-1185">Reference proteome</keyword>
<dbReference type="PANTHER" id="PTHR30572">
    <property type="entry name" value="MEMBRANE COMPONENT OF TRANSPORTER-RELATED"/>
    <property type="match status" value="1"/>
</dbReference>
<protein>
    <submittedName>
        <fullName evidence="9">Putative ABC transport system permease protein</fullName>
    </submittedName>
</protein>
<dbReference type="GO" id="GO:0005886">
    <property type="term" value="C:plasma membrane"/>
    <property type="evidence" value="ECO:0007669"/>
    <property type="project" value="UniProtKB-SubCell"/>
</dbReference>
<dbReference type="AlphaFoldDB" id="A0A1I0S8T5"/>
<proteinExistence type="predicted"/>
<dbReference type="Proteomes" id="UP000199310">
    <property type="component" value="Unassembled WGS sequence"/>
</dbReference>